<evidence type="ECO:0000256" key="4">
    <source>
        <dbReference type="RuleBase" id="RU003718"/>
    </source>
</evidence>
<evidence type="ECO:0000256" key="5">
    <source>
        <dbReference type="RuleBase" id="RU362057"/>
    </source>
</evidence>
<dbReference type="EC" id="2.4.1.-" evidence="5"/>
<dbReference type="InterPro" id="IPR035595">
    <property type="entry name" value="UDP_glycos_trans_CS"/>
</dbReference>
<proteinExistence type="inferred from homology"/>
<dbReference type="FunFam" id="3.40.50.2000:FF:000019">
    <property type="entry name" value="Glycosyltransferase"/>
    <property type="match status" value="1"/>
</dbReference>
<evidence type="ECO:0000313" key="6">
    <source>
        <dbReference type="EMBL" id="KAF9625022.1"/>
    </source>
</evidence>
<dbReference type="GO" id="GO:0080043">
    <property type="term" value="F:quercetin 3-O-glucosyltransferase activity"/>
    <property type="evidence" value="ECO:0007669"/>
    <property type="project" value="TreeGrafter"/>
</dbReference>
<dbReference type="SUPFAM" id="SSF53756">
    <property type="entry name" value="UDP-Glycosyltransferase/glycogen phosphorylase"/>
    <property type="match status" value="1"/>
</dbReference>
<comment type="similarity">
    <text evidence="1 4">Belongs to the UDP-glycosyltransferase family.</text>
</comment>
<comment type="caution">
    <text evidence="6">The sequence shown here is derived from an EMBL/GenBank/DDBJ whole genome shotgun (WGS) entry which is preliminary data.</text>
</comment>
<dbReference type="PANTHER" id="PTHR11926:SF1553">
    <property type="entry name" value="GLYCOSYLTRANSFERASE"/>
    <property type="match status" value="1"/>
</dbReference>
<dbReference type="FunFam" id="3.40.50.2000:FF:000057">
    <property type="entry name" value="Glycosyltransferase"/>
    <property type="match status" value="1"/>
</dbReference>
<protein>
    <recommendedName>
        <fullName evidence="5">Glycosyltransferase</fullName>
        <ecNumber evidence="5">2.4.1.-</ecNumber>
    </recommendedName>
</protein>
<dbReference type="AlphaFoldDB" id="A0A835IZB5"/>
<dbReference type="Pfam" id="PF00201">
    <property type="entry name" value="UDPGT"/>
    <property type="match status" value="1"/>
</dbReference>
<gene>
    <name evidence="6" type="ORF">IFM89_017071</name>
</gene>
<dbReference type="PROSITE" id="PS00375">
    <property type="entry name" value="UDPGT"/>
    <property type="match status" value="1"/>
</dbReference>
<dbReference type="Gene3D" id="3.40.50.2000">
    <property type="entry name" value="Glycogen Phosphorylase B"/>
    <property type="match status" value="2"/>
</dbReference>
<accession>A0A835IZB5</accession>
<evidence type="ECO:0000256" key="3">
    <source>
        <dbReference type="ARBA" id="ARBA00022679"/>
    </source>
</evidence>
<dbReference type="Proteomes" id="UP000631114">
    <property type="component" value="Unassembled WGS sequence"/>
</dbReference>
<dbReference type="GO" id="GO:0080044">
    <property type="term" value="F:quercetin 7-O-glucosyltransferase activity"/>
    <property type="evidence" value="ECO:0007669"/>
    <property type="project" value="TreeGrafter"/>
</dbReference>
<keyword evidence="3 4" id="KW-0808">Transferase</keyword>
<dbReference type="PANTHER" id="PTHR11926">
    <property type="entry name" value="GLUCOSYL/GLUCURONOSYL TRANSFERASES"/>
    <property type="match status" value="1"/>
</dbReference>
<keyword evidence="7" id="KW-1185">Reference proteome</keyword>
<name>A0A835IZB5_9MAGN</name>
<organism evidence="6 7">
    <name type="scientific">Coptis chinensis</name>
    <dbReference type="NCBI Taxonomy" id="261450"/>
    <lineage>
        <taxon>Eukaryota</taxon>
        <taxon>Viridiplantae</taxon>
        <taxon>Streptophyta</taxon>
        <taxon>Embryophyta</taxon>
        <taxon>Tracheophyta</taxon>
        <taxon>Spermatophyta</taxon>
        <taxon>Magnoliopsida</taxon>
        <taxon>Ranunculales</taxon>
        <taxon>Ranunculaceae</taxon>
        <taxon>Coptidoideae</taxon>
        <taxon>Coptis</taxon>
    </lineage>
</organism>
<reference evidence="6 7" key="1">
    <citation type="submission" date="2020-10" db="EMBL/GenBank/DDBJ databases">
        <title>The Coptis chinensis genome and diversification of protoberbering-type alkaloids.</title>
        <authorList>
            <person name="Wang B."/>
            <person name="Shu S."/>
            <person name="Song C."/>
            <person name="Liu Y."/>
        </authorList>
    </citation>
    <scope>NUCLEOTIDE SEQUENCE [LARGE SCALE GENOMIC DNA]</scope>
    <source>
        <strain evidence="6">HL-2020</strain>
        <tissue evidence="6">Leaf</tissue>
    </source>
</reference>
<sequence length="464" mass="51921">MENEARTHVLIVPYPGQGHINPMHQFAKRIVSKGIKATLVVTKFISKSMHAETGKIGVEMISDGYDDGGFTAAVSVDAYLSRFTTVGSETLTEVIKKQQSSGYPVSCVIYDTFIPWALDVAHGFGIQAGAFFTQSCAVNNIYYQFHEGHLDTPESYAAADPTLPISIPGLPPLRPKDLPSFFYAPGYYGAYFKMLLNQYSNLKEADWIFVNTYKELEVEVVEYMAKDSPLRTIGPTLPSMYLDKRIPDDTDYKLNIYKPDSSLCMNWLNEKPNNSVVFVSFGSLAELGVEQMEELAYGLKQSNCYFLWVVRATTEEKLPSKFKEEVSEKGLIVRWSPQLEVLAHPALGCFVTHCGWNSTIEALSLGVPMVAMPQWTDQTTNAKFVQDVWGTGVRVSVDENGIVKREEIEHCIKQVLEGERSVEIRKNAIKWRNLAKEALGEGGSSEKNFDEFISKLTPTPELVI</sequence>
<dbReference type="InterPro" id="IPR002213">
    <property type="entry name" value="UDP_glucos_trans"/>
</dbReference>
<keyword evidence="2 4" id="KW-0328">Glycosyltransferase</keyword>
<evidence type="ECO:0000256" key="1">
    <source>
        <dbReference type="ARBA" id="ARBA00009995"/>
    </source>
</evidence>
<dbReference type="CDD" id="cd03784">
    <property type="entry name" value="GT1_Gtf-like"/>
    <property type="match status" value="1"/>
</dbReference>
<dbReference type="EMBL" id="JADFTS010000001">
    <property type="protein sequence ID" value="KAF9625022.1"/>
    <property type="molecule type" value="Genomic_DNA"/>
</dbReference>
<evidence type="ECO:0000313" key="7">
    <source>
        <dbReference type="Proteomes" id="UP000631114"/>
    </source>
</evidence>
<evidence type="ECO:0000256" key="2">
    <source>
        <dbReference type="ARBA" id="ARBA00022676"/>
    </source>
</evidence>
<dbReference type="OrthoDB" id="5835829at2759"/>